<accession>A0A9N8S0D3</accession>
<name>A0A9N8S0D3_9BURK</name>
<gene>
    <name evidence="2" type="primary">tarD</name>
    <name evidence="2" type="ORF">LMG31841_04488</name>
</gene>
<evidence type="ECO:0000313" key="3">
    <source>
        <dbReference type="Proteomes" id="UP000789704"/>
    </source>
</evidence>
<organism evidence="2 3">
    <name type="scientific">Paraburkholderia saeva</name>
    <dbReference type="NCBI Taxonomy" id="2777537"/>
    <lineage>
        <taxon>Bacteria</taxon>
        <taxon>Pseudomonadati</taxon>
        <taxon>Pseudomonadota</taxon>
        <taxon>Betaproteobacteria</taxon>
        <taxon>Burkholderiales</taxon>
        <taxon>Burkholderiaceae</taxon>
        <taxon>Paraburkholderia</taxon>
    </lineage>
</organism>
<protein>
    <submittedName>
        <fullName evidence="2">D(-)-tartrate dehydratase</fullName>
        <ecNumber evidence="2">4.2.1.81</ecNumber>
    </submittedName>
</protein>
<evidence type="ECO:0000259" key="1">
    <source>
        <dbReference type="Pfam" id="PF13378"/>
    </source>
</evidence>
<evidence type="ECO:0000313" key="2">
    <source>
        <dbReference type="EMBL" id="CAG4915537.1"/>
    </source>
</evidence>
<dbReference type="InterPro" id="IPR036849">
    <property type="entry name" value="Enolase-like_C_sf"/>
</dbReference>
<comment type="caution">
    <text evidence="2">The sequence shown here is derived from an EMBL/GenBank/DDBJ whole genome shotgun (WGS) entry which is preliminary data.</text>
</comment>
<dbReference type="EC" id="4.2.1.81" evidence="2"/>
<dbReference type="Proteomes" id="UP000789704">
    <property type="component" value="Unassembled WGS sequence"/>
</dbReference>
<dbReference type="Pfam" id="PF13378">
    <property type="entry name" value="MR_MLE_C"/>
    <property type="match status" value="1"/>
</dbReference>
<dbReference type="GO" id="GO:0047808">
    <property type="term" value="F:D(-)-tartrate dehydratase activity"/>
    <property type="evidence" value="ECO:0007669"/>
    <property type="project" value="UniProtKB-EC"/>
</dbReference>
<keyword evidence="2" id="KW-0456">Lyase</keyword>
<proteinExistence type="predicted"/>
<dbReference type="AlphaFoldDB" id="A0A9N8S0D3"/>
<dbReference type="InterPro" id="IPR029065">
    <property type="entry name" value="Enolase_C-like"/>
</dbReference>
<dbReference type="Gene3D" id="3.20.20.120">
    <property type="entry name" value="Enolase-like C-terminal domain"/>
    <property type="match status" value="1"/>
</dbReference>
<dbReference type="PANTHER" id="PTHR48080">
    <property type="entry name" value="D-GALACTONATE DEHYDRATASE-RELATED"/>
    <property type="match status" value="1"/>
</dbReference>
<dbReference type="PANTHER" id="PTHR48080:SF5">
    <property type="entry name" value="D(-)-TARTRATE DEHYDRATASE"/>
    <property type="match status" value="1"/>
</dbReference>
<sequence length="224" mass="24274">MTRGPVTDQGFTRAKIKIASIDIDQDLRRIDAAASQLQDSGHLAVDAMTAYDAQTGPAAASRLANCGLWWFEDVCDPLDFETQAKIAAAYCGSIAAGEALFSHAEAKLLNLYGGIQKDKDILVFDPVHCYGLPGYLRIVEHLTSEGWPRQALWPHGGHLFSLHVVAALGLGGAEVTPFAFRPFRGLPDHKGVTAGYADLPQAPGISFEMHTEARQLFRTAFSLH</sequence>
<dbReference type="SUPFAM" id="SSF51604">
    <property type="entry name" value="Enolase C-terminal domain-like"/>
    <property type="match status" value="1"/>
</dbReference>
<keyword evidence="3" id="KW-1185">Reference proteome</keyword>
<dbReference type="EMBL" id="CAJQZC010000009">
    <property type="protein sequence ID" value="CAG4915537.1"/>
    <property type="molecule type" value="Genomic_DNA"/>
</dbReference>
<reference evidence="2" key="1">
    <citation type="submission" date="2021-04" db="EMBL/GenBank/DDBJ databases">
        <authorList>
            <person name="Vanwijnsberghe S."/>
        </authorList>
    </citation>
    <scope>NUCLEOTIDE SEQUENCE</scope>
    <source>
        <strain evidence="2">LMG 31841</strain>
    </source>
</reference>
<feature type="domain" description="Enolase C-terminal" evidence="1">
    <location>
        <begin position="7"/>
        <end position="212"/>
    </location>
</feature>
<dbReference type="InterPro" id="IPR034593">
    <property type="entry name" value="DgoD-like"/>
</dbReference>